<dbReference type="Proteomes" id="UP000516117">
    <property type="component" value="Chromosome"/>
</dbReference>
<proteinExistence type="predicted"/>
<feature type="compositionally biased region" description="Low complexity" evidence="1">
    <location>
        <begin position="51"/>
        <end position="67"/>
    </location>
</feature>
<dbReference type="InterPro" id="IPR003477">
    <property type="entry name" value="PemK-like"/>
</dbReference>
<dbReference type="KEGG" id="tdf:H9L22_17110"/>
<organism evidence="2 3">
    <name type="scientific">Tessaracoccus defluvii</name>
    <dbReference type="NCBI Taxonomy" id="1285901"/>
    <lineage>
        <taxon>Bacteria</taxon>
        <taxon>Bacillati</taxon>
        <taxon>Actinomycetota</taxon>
        <taxon>Actinomycetes</taxon>
        <taxon>Propionibacteriales</taxon>
        <taxon>Propionibacteriaceae</taxon>
        <taxon>Tessaracoccus</taxon>
    </lineage>
</organism>
<evidence type="ECO:0000313" key="2">
    <source>
        <dbReference type="EMBL" id="QNP55815.1"/>
    </source>
</evidence>
<dbReference type="SUPFAM" id="SSF50118">
    <property type="entry name" value="Cell growth inhibitor/plasmid maintenance toxic component"/>
    <property type="match status" value="1"/>
</dbReference>
<dbReference type="Pfam" id="PF02452">
    <property type="entry name" value="PemK_toxin"/>
    <property type="match status" value="1"/>
</dbReference>
<evidence type="ECO:0000313" key="3">
    <source>
        <dbReference type="Proteomes" id="UP000516117"/>
    </source>
</evidence>
<dbReference type="GO" id="GO:0003677">
    <property type="term" value="F:DNA binding"/>
    <property type="evidence" value="ECO:0007669"/>
    <property type="project" value="InterPro"/>
</dbReference>
<dbReference type="EMBL" id="CP060789">
    <property type="protein sequence ID" value="QNP55815.1"/>
    <property type="molecule type" value="Genomic_DNA"/>
</dbReference>
<keyword evidence="3" id="KW-1185">Reference proteome</keyword>
<evidence type="ECO:0000256" key="1">
    <source>
        <dbReference type="SAM" id="MobiDB-lite"/>
    </source>
</evidence>
<accession>A0A7H0H5J9</accession>
<name>A0A7H0H5J9_9ACTN</name>
<reference evidence="2 3" key="1">
    <citation type="submission" date="2020-08" db="EMBL/GenBank/DDBJ databases">
        <title>Genome sequence of Tessaracoccus defluvii JCM 17540T.</title>
        <authorList>
            <person name="Hyun D.-W."/>
            <person name="Bae J.-W."/>
        </authorList>
    </citation>
    <scope>NUCLEOTIDE SEQUENCE [LARGE SCALE GENOMIC DNA]</scope>
    <source>
        <strain evidence="2 3">JCM 17540</strain>
    </source>
</reference>
<gene>
    <name evidence="2" type="ORF">H9L22_17110</name>
</gene>
<dbReference type="AlphaFoldDB" id="A0A7H0H5J9"/>
<sequence length="213" mass="23507">MSGSNSFLDGALRVLRDVTVRALQRATEPASKRAAPGPDRRQAEPAKFRQTTPRPSAPDARPASPTRQTSSPAPRPGADGGYPGDFTGTPTIRYSPRNDREPDPGEVVWTWVPYEEDHSKGKDRPVLLIGRDGDWLLGLQVTSQDHDRDAAQEARAGRLWLDIGTGAWDRERRPSEARVNRIIRIAAADVRRVGAMLNEDIFAQVAAAVLRHY</sequence>
<feature type="region of interest" description="Disordered" evidence="1">
    <location>
        <begin position="24"/>
        <end position="104"/>
    </location>
</feature>
<feature type="compositionally biased region" description="Basic and acidic residues" evidence="1">
    <location>
        <begin position="38"/>
        <end position="47"/>
    </location>
</feature>
<protein>
    <submittedName>
        <fullName evidence="2">Type II toxin-antitoxin system PemK/MazF family toxin</fullName>
    </submittedName>
</protein>
<dbReference type="RefSeq" id="WP_187720944.1">
    <property type="nucleotide sequence ID" value="NZ_BAABBL010000010.1"/>
</dbReference>